<dbReference type="SUPFAM" id="SSF52540">
    <property type="entry name" value="P-loop containing nucleoside triphosphate hydrolases"/>
    <property type="match status" value="1"/>
</dbReference>
<feature type="domain" description="VWFA" evidence="6">
    <location>
        <begin position="477"/>
        <end position="630"/>
    </location>
</feature>
<dbReference type="Pfam" id="PF17863">
    <property type="entry name" value="AAA_lid_2"/>
    <property type="match status" value="1"/>
</dbReference>
<organism evidence="7 8">
    <name type="scientific">Halobellus litoreus</name>
    <dbReference type="NCBI Taxonomy" id="755310"/>
    <lineage>
        <taxon>Archaea</taxon>
        <taxon>Methanobacteriati</taxon>
        <taxon>Methanobacteriota</taxon>
        <taxon>Stenosarchaea group</taxon>
        <taxon>Halobacteria</taxon>
        <taxon>Halobacteriales</taxon>
        <taxon>Haloferacaceae</taxon>
        <taxon>Halobellus</taxon>
    </lineage>
</organism>
<evidence type="ECO:0000313" key="8">
    <source>
        <dbReference type="Proteomes" id="UP001597092"/>
    </source>
</evidence>
<feature type="compositionally biased region" description="Basic and acidic residues" evidence="5">
    <location>
        <begin position="381"/>
        <end position="403"/>
    </location>
</feature>
<name>A0ABD6DWF9_9EURY</name>
<feature type="region of interest" description="Disordered" evidence="5">
    <location>
        <begin position="326"/>
        <end position="410"/>
    </location>
</feature>
<keyword evidence="2" id="KW-0547">Nucleotide-binding</keyword>
<dbReference type="GO" id="GO:0005524">
    <property type="term" value="F:ATP binding"/>
    <property type="evidence" value="ECO:0007669"/>
    <property type="project" value="UniProtKB-KW"/>
</dbReference>
<dbReference type="PANTHER" id="PTHR35023:SF1">
    <property type="entry name" value="MG-PROTOPORPHYRIN IX CHELATASE"/>
    <property type="match status" value="1"/>
</dbReference>
<dbReference type="PROSITE" id="PS50234">
    <property type="entry name" value="VWFA"/>
    <property type="match status" value="1"/>
</dbReference>
<dbReference type="InterPro" id="IPR027417">
    <property type="entry name" value="P-loop_NTPase"/>
</dbReference>
<dbReference type="CDD" id="cd00009">
    <property type="entry name" value="AAA"/>
    <property type="match status" value="1"/>
</dbReference>
<dbReference type="AlphaFoldDB" id="A0ABD6DWF9"/>
<evidence type="ECO:0000259" key="6">
    <source>
        <dbReference type="PROSITE" id="PS50234"/>
    </source>
</evidence>
<proteinExistence type="inferred from homology"/>
<dbReference type="InterPro" id="IPR052989">
    <property type="entry name" value="Mg-chelatase_DI-like"/>
</dbReference>
<dbReference type="InterPro" id="IPR036465">
    <property type="entry name" value="vWFA_dom_sf"/>
</dbReference>
<dbReference type="Gene3D" id="1.10.8.80">
    <property type="entry name" value="Magnesium chelatase subunit I, C-Terminal domain"/>
    <property type="match status" value="1"/>
</dbReference>
<feature type="coiled-coil region" evidence="4">
    <location>
        <begin position="233"/>
        <end position="260"/>
    </location>
</feature>
<accession>A0ABD6DWF9</accession>
<gene>
    <name evidence="7" type="ORF">ACFSAS_09845</name>
</gene>
<dbReference type="RefSeq" id="WP_256305950.1">
    <property type="nucleotide sequence ID" value="NZ_JANHAW010000001.1"/>
</dbReference>
<dbReference type="Pfam" id="PF01078">
    <property type="entry name" value="Mg_chelatase"/>
    <property type="match status" value="1"/>
</dbReference>
<dbReference type="Gene3D" id="3.40.50.410">
    <property type="entry name" value="von Willebrand factor, type A domain"/>
    <property type="match status" value="1"/>
</dbReference>
<feature type="region of interest" description="Disordered" evidence="5">
    <location>
        <begin position="426"/>
        <end position="465"/>
    </location>
</feature>
<dbReference type="SMART" id="SM00327">
    <property type="entry name" value="VWA"/>
    <property type="match status" value="1"/>
</dbReference>
<evidence type="ECO:0000256" key="3">
    <source>
        <dbReference type="ARBA" id="ARBA00022840"/>
    </source>
</evidence>
<dbReference type="InterPro" id="IPR003593">
    <property type="entry name" value="AAA+_ATPase"/>
</dbReference>
<dbReference type="EMBL" id="JBHUDP010000002">
    <property type="protein sequence ID" value="MFD1685912.1"/>
    <property type="molecule type" value="Genomic_DNA"/>
</dbReference>
<evidence type="ECO:0000256" key="4">
    <source>
        <dbReference type="SAM" id="Coils"/>
    </source>
</evidence>
<feature type="compositionally biased region" description="Acidic residues" evidence="5">
    <location>
        <begin position="335"/>
        <end position="358"/>
    </location>
</feature>
<evidence type="ECO:0000256" key="5">
    <source>
        <dbReference type="SAM" id="MobiDB-lite"/>
    </source>
</evidence>
<evidence type="ECO:0000313" key="7">
    <source>
        <dbReference type="EMBL" id="MFD1685912.1"/>
    </source>
</evidence>
<dbReference type="InterPro" id="IPR000523">
    <property type="entry name" value="Mg_chelatse_chII-like_cat_dom"/>
</dbReference>
<keyword evidence="3" id="KW-0067">ATP-binding</keyword>
<evidence type="ECO:0000256" key="2">
    <source>
        <dbReference type="ARBA" id="ARBA00022741"/>
    </source>
</evidence>
<dbReference type="Pfam" id="PF13519">
    <property type="entry name" value="VWA_2"/>
    <property type="match status" value="1"/>
</dbReference>
<evidence type="ECO:0000256" key="1">
    <source>
        <dbReference type="ARBA" id="ARBA00005799"/>
    </source>
</evidence>
<sequence>MNSGYPFAAIVDQAAMKRALLVNVVNPTVSGVLLRGERGTGKSTAVRALAEVLPEREVVTDCPYGCPPDDVERMCETCRERVERGEELPTERREMRVVDLPLNASEDRVVGSIDLQSAVSEGTARFEPGILAEANRNVLYVDEVNLLDDHIVDVLLDAAAMGENVVEREGVSLRHPADFVLVGTMNPEEGGLRPQLLDRFDIVVDLTAVDDPDERIEIADRRERFDADPDGFRREFRDEQRELRARIREARERVEAVEIDEELLHDASYEALRQRAHGMRADIAVERVARGIAALDGAAAVDSAHVAEAQYFAFPHRVEGVGEMTFGDGALATGSDEEDAEGDDDEDSEADGDEDVDTEGGGIPIVEGEDSYGVDPTAIDPPKDRTMRDDLARRTPSRVDVRSGRYVRSRQQEDVDDVAIDATVRAAAPHQKRRAAGRAADEAGTADEGDANARPSGIEIEPRDLRQKLRERTARSLVVFVVDASGSVMSGRQMMETKRGLLSLVEDAYRARDRVAVVVFRGEDAFTLVEPTRNHRMARAAVSGLTVGGNTPLAHGLVEAYQLVQRERRRDQDLYPLVVLLSDGQSNIAYREDGDAKADAFRAAALFDEHDIPSVFVDTGYELDTTPDEIWTDRKARRMKRKRFERNQTFAETMGADYLPLVELPREATLPTDRDEEGQTA</sequence>
<protein>
    <submittedName>
        <fullName evidence="7">VWA domain-containing protein</fullName>
    </submittedName>
</protein>
<dbReference type="SMART" id="SM00382">
    <property type="entry name" value="AAA"/>
    <property type="match status" value="1"/>
</dbReference>
<dbReference type="InterPro" id="IPR002035">
    <property type="entry name" value="VWF_A"/>
</dbReference>
<keyword evidence="8" id="KW-1185">Reference proteome</keyword>
<dbReference type="InterPro" id="IPR041628">
    <property type="entry name" value="ChlI/MoxR_AAA_lid"/>
</dbReference>
<comment type="caution">
    <text evidence="7">The sequence shown here is derived from an EMBL/GenBank/DDBJ whole genome shotgun (WGS) entry which is preliminary data.</text>
</comment>
<keyword evidence="4" id="KW-0175">Coiled coil</keyword>
<comment type="similarity">
    <text evidence="1">Belongs to the Mg-chelatase subunits D/I family.</text>
</comment>
<dbReference type="PANTHER" id="PTHR35023">
    <property type="entry name" value="CHELATASE-RELATED"/>
    <property type="match status" value="1"/>
</dbReference>
<dbReference type="SUPFAM" id="SSF53300">
    <property type="entry name" value="vWA-like"/>
    <property type="match status" value="1"/>
</dbReference>
<dbReference type="Gene3D" id="3.40.50.300">
    <property type="entry name" value="P-loop containing nucleotide triphosphate hydrolases"/>
    <property type="match status" value="1"/>
</dbReference>
<reference evidence="7 8" key="1">
    <citation type="journal article" date="2019" name="Int. J. Syst. Evol. Microbiol.">
        <title>The Global Catalogue of Microorganisms (GCM) 10K type strain sequencing project: providing services to taxonomists for standard genome sequencing and annotation.</title>
        <authorList>
            <consortium name="The Broad Institute Genomics Platform"/>
            <consortium name="The Broad Institute Genome Sequencing Center for Infectious Disease"/>
            <person name="Wu L."/>
            <person name="Ma J."/>
        </authorList>
    </citation>
    <scope>NUCLEOTIDE SEQUENCE [LARGE SCALE GENOMIC DNA]</scope>
    <source>
        <strain evidence="7 8">CGMCC 1.10387</strain>
    </source>
</reference>
<dbReference type="Proteomes" id="UP001597092">
    <property type="component" value="Unassembled WGS sequence"/>
</dbReference>